<dbReference type="InterPro" id="IPR043502">
    <property type="entry name" value="DNA/RNA_pol_sf"/>
</dbReference>
<dbReference type="GO" id="GO:0003677">
    <property type="term" value="F:DNA binding"/>
    <property type="evidence" value="ECO:0007669"/>
    <property type="project" value="UniProtKB-KW"/>
</dbReference>
<evidence type="ECO:0000256" key="2">
    <source>
        <dbReference type="ARBA" id="ARBA00023172"/>
    </source>
</evidence>
<dbReference type="Pfam" id="PF00589">
    <property type="entry name" value="Phage_integrase"/>
    <property type="match status" value="1"/>
</dbReference>
<dbReference type="InterPro" id="IPR013762">
    <property type="entry name" value="Integrase-like_cat_sf"/>
</dbReference>
<comment type="caution">
    <text evidence="5">The sequence shown here is derived from an EMBL/GenBank/DDBJ whole genome shotgun (WGS) entry which is preliminary data.</text>
</comment>
<gene>
    <name evidence="5" type="ORF">P5673_006518</name>
</gene>
<sequence length="793" mass="87942">MSSPASAKTVPLEPNVLIANEVHDAVEVDDTDHVEFDLDELKEQLGIDSFLEKLNDLAAKFCGGKTRTEYSGSEAAVVLHEVASTDEPHEEEFKLPSVFEETVSFGPEVAEVIAERVNDACSKRAMESKLKDLYETYKTPANCKYLCVPKVNLKLWHDLSKEPKSKDLGLQELQKGIVKASQPIIQFFDSALKARKDKSSMDPNVLIPLLTDAVTFLGHASFLTSLKRREFLKPEIAKPYQSVCNRSNAITTFLSGDELPKHIKEIGEVNKISRKVSDRPTSVRNMVSSHKRGSDAPNRSYTQRVVIFIDDLILIASSYDECLQQLEILKSTLCELGFTVNVEKSQLAPVNEILYLGFLINSIAMTLHLPADKLMKIVSACKALLAKHQPSVRDVAKVTGLLVSALPAFATSSISQDSTRQGRSFVNCTGVAYPELVSTSVTVVNSSANLVASPRQYSESPSQPRPAPAETQTGLGRLDLMRKTLSNKGFSKQAVDIICASWTAGTEKQYEGVWDKWSGWCRKRQIDLLQASVTQVVGFLTDCFHEGKGYSTINTYRSALSTTLCAMNDDRDSLASHPLIARLLKGVYILRPPTPRYSSTWDVSKVTDYLKTLAPLRELSFKLLTLKTVMLCALASAQRQQTLSALDLNFRKESQDSITFVVTDRLKTSRPGKSIEITFSSSGCASICPLAALKEYISRSETLRFRSGLFVSKLFLSLIRPYNPVSSRTIARWIMSVLQSAGIDTSKFKAHSVRGAATSRAYFTGTPVADILKMADWSSEHVFRRHYLREVLE</sequence>
<dbReference type="Gene3D" id="3.30.70.270">
    <property type="match status" value="1"/>
</dbReference>
<feature type="domain" description="Tyr recombinase" evidence="4">
    <location>
        <begin position="592"/>
        <end position="793"/>
    </location>
</feature>
<dbReference type="AlphaFoldDB" id="A0AAD9QWA4"/>
<dbReference type="SUPFAM" id="SSF56672">
    <property type="entry name" value="DNA/RNA polymerases"/>
    <property type="match status" value="1"/>
</dbReference>
<name>A0AAD9QWA4_ACRCE</name>
<reference evidence="5" key="2">
    <citation type="journal article" date="2023" name="Science">
        <title>Genomic signatures of disease resistance in endangered staghorn corals.</title>
        <authorList>
            <person name="Vollmer S.V."/>
            <person name="Selwyn J.D."/>
            <person name="Despard B.A."/>
            <person name="Roesel C.L."/>
        </authorList>
    </citation>
    <scope>NUCLEOTIDE SEQUENCE</scope>
    <source>
        <strain evidence="5">K2</strain>
    </source>
</reference>
<proteinExistence type="predicted"/>
<evidence type="ECO:0000256" key="3">
    <source>
        <dbReference type="SAM" id="MobiDB-lite"/>
    </source>
</evidence>
<dbReference type="EMBL" id="JARQWQ010000011">
    <property type="protein sequence ID" value="KAK2568584.1"/>
    <property type="molecule type" value="Genomic_DNA"/>
</dbReference>
<keyword evidence="1" id="KW-0238">DNA-binding</keyword>
<dbReference type="GO" id="GO:0015074">
    <property type="term" value="P:DNA integration"/>
    <property type="evidence" value="ECO:0007669"/>
    <property type="project" value="InterPro"/>
</dbReference>
<reference evidence="5" key="1">
    <citation type="journal article" date="2023" name="G3 (Bethesda)">
        <title>Whole genome assembly and annotation of the endangered Caribbean coral Acropora cervicornis.</title>
        <authorList>
            <person name="Selwyn J.D."/>
            <person name="Vollmer S.V."/>
        </authorList>
    </citation>
    <scope>NUCLEOTIDE SEQUENCE</scope>
    <source>
        <strain evidence="5">K2</strain>
    </source>
</reference>
<keyword evidence="6" id="KW-1185">Reference proteome</keyword>
<evidence type="ECO:0000256" key="1">
    <source>
        <dbReference type="ARBA" id="ARBA00023125"/>
    </source>
</evidence>
<evidence type="ECO:0000259" key="4">
    <source>
        <dbReference type="PROSITE" id="PS51898"/>
    </source>
</evidence>
<protein>
    <recommendedName>
        <fullName evidence="4">Tyr recombinase domain-containing protein</fullName>
    </recommendedName>
</protein>
<organism evidence="5 6">
    <name type="scientific">Acropora cervicornis</name>
    <name type="common">Staghorn coral</name>
    <dbReference type="NCBI Taxonomy" id="6130"/>
    <lineage>
        <taxon>Eukaryota</taxon>
        <taxon>Metazoa</taxon>
        <taxon>Cnidaria</taxon>
        <taxon>Anthozoa</taxon>
        <taxon>Hexacorallia</taxon>
        <taxon>Scleractinia</taxon>
        <taxon>Astrocoeniina</taxon>
        <taxon>Acroporidae</taxon>
        <taxon>Acropora</taxon>
    </lineage>
</organism>
<dbReference type="InterPro" id="IPR000477">
    <property type="entry name" value="RT_dom"/>
</dbReference>
<dbReference type="Pfam" id="PF00078">
    <property type="entry name" value="RVT_1"/>
    <property type="match status" value="1"/>
</dbReference>
<dbReference type="InterPro" id="IPR010998">
    <property type="entry name" value="Integrase_recombinase_N"/>
</dbReference>
<feature type="region of interest" description="Disordered" evidence="3">
    <location>
        <begin position="454"/>
        <end position="474"/>
    </location>
</feature>
<dbReference type="InterPro" id="IPR011010">
    <property type="entry name" value="DNA_brk_join_enz"/>
</dbReference>
<dbReference type="Proteomes" id="UP001249851">
    <property type="component" value="Unassembled WGS sequence"/>
</dbReference>
<evidence type="ECO:0000313" key="6">
    <source>
        <dbReference type="Proteomes" id="UP001249851"/>
    </source>
</evidence>
<dbReference type="PANTHER" id="PTHR35617:SF3">
    <property type="entry name" value="CORE-BINDING (CB) DOMAIN-CONTAINING PROTEIN"/>
    <property type="match status" value="1"/>
</dbReference>
<dbReference type="SUPFAM" id="SSF47823">
    <property type="entry name" value="lambda integrase-like, N-terminal domain"/>
    <property type="match status" value="1"/>
</dbReference>
<evidence type="ECO:0000313" key="5">
    <source>
        <dbReference type="EMBL" id="KAK2568584.1"/>
    </source>
</evidence>
<dbReference type="InterPro" id="IPR002104">
    <property type="entry name" value="Integrase_catalytic"/>
</dbReference>
<accession>A0AAD9QWA4</accession>
<dbReference type="SUPFAM" id="SSF56349">
    <property type="entry name" value="DNA breaking-rejoining enzymes"/>
    <property type="match status" value="1"/>
</dbReference>
<dbReference type="InterPro" id="IPR043128">
    <property type="entry name" value="Rev_trsase/Diguanyl_cyclase"/>
</dbReference>
<dbReference type="Gene3D" id="1.10.150.130">
    <property type="match status" value="1"/>
</dbReference>
<dbReference type="PANTHER" id="PTHR35617">
    <property type="entry name" value="PHAGE_INTEGRASE DOMAIN-CONTAINING PROTEIN"/>
    <property type="match status" value="1"/>
</dbReference>
<keyword evidence="2" id="KW-0233">DNA recombination</keyword>
<dbReference type="GO" id="GO:0006310">
    <property type="term" value="P:DNA recombination"/>
    <property type="evidence" value="ECO:0007669"/>
    <property type="project" value="UniProtKB-KW"/>
</dbReference>
<dbReference type="Gene3D" id="1.10.443.10">
    <property type="entry name" value="Intergrase catalytic core"/>
    <property type="match status" value="1"/>
</dbReference>
<dbReference type="PROSITE" id="PS51898">
    <property type="entry name" value="TYR_RECOMBINASE"/>
    <property type="match status" value="1"/>
</dbReference>